<protein>
    <submittedName>
        <fullName evidence="1">Uncharacterized protein</fullName>
    </submittedName>
</protein>
<proteinExistence type="predicted"/>
<dbReference type="EMBL" id="OBMM01000005">
    <property type="protein sequence ID" value="SOC26901.1"/>
    <property type="molecule type" value="Genomic_DNA"/>
</dbReference>
<dbReference type="AlphaFoldDB" id="A0A285TSI6"/>
<dbReference type="Proteomes" id="UP000219068">
    <property type="component" value="Unassembled WGS sequence"/>
</dbReference>
<accession>A0A285TSI6</accession>
<evidence type="ECO:0000313" key="1">
    <source>
        <dbReference type="EMBL" id="SOC26901.1"/>
    </source>
</evidence>
<dbReference type="RefSeq" id="WP_097052786.1">
    <property type="nucleotide sequence ID" value="NZ_OBMM01000005.1"/>
</dbReference>
<name>A0A285TSI6_9PROT</name>
<evidence type="ECO:0000313" key="2">
    <source>
        <dbReference type="Proteomes" id="UP000219068"/>
    </source>
</evidence>
<gene>
    <name evidence="1" type="ORF">SAMN05428964_105229</name>
</gene>
<organism evidence="1 2">
    <name type="scientific">Thalassospira xiamenensis</name>
    <dbReference type="NCBI Taxonomy" id="220697"/>
    <lineage>
        <taxon>Bacteria</taxon>
        <taxon>Pseudomonadati</taxon>
        <taxon>Pseudomonadota</taxon>
        <taxon>Alphaproteobacteria</taxon>
        <taxon>Rhodospirillales</taxon>
        <taxon>Thalassospiraceae</taxon>
        <taxon>Thalassospira</taxon>
    </lineage>
</organism>
<sequence>MSYTVESLEEALSDIRVNHMPVPEAFKWGPSYIRDGLSFDQFRLGWPELPLERRIGLTALLIGPSIAEAKSRIITSAYRDLCVKGALDLHEAGDSPSDTPALKP</sequence>
<reference evidence="1 2" key="1">
    <citation type="submission" date="2017-08" db="EMBL/GenBank/DDBJ databases">
        <authorList>
            <person name="de Groot N.N."/>
        </authorList>
    </citation>
    <scope>NUCLEOTIDE SEQUENCE [LARGE SCALE GENOMIC DNA]</scope>
    <source>
        <strain evidence="1 2">USBA 78</strain>
    </source>
</reference>